<feature type="compositionally biased region" description="Acidic residues" evidence="1">
    <location>
        <begin position="543"/>
        <end position="562"/>
    </location>
</feature>
<feature type="compositionally biased region" description="Acidic residues" evidence="1">
    <location>
        <begin position="375"/>
        <end position="384"/>
    </location>
</feature>
<feature type="compositionally biased region" description="Basic residues" evidence="1">
    <location>
        <begin position="1925"/>
        <end position="1935"/>
    </location>
</feature>
<dbReference type="OrthoDB" id="3064091at2759"/>
<feature type="compositionally biased region" description="Basic and acidic residues" evidence="1">
    <location>
        <begin position="563"/>
        <end position="580"/>
    </location>
</feature>
<feature type="region of interest" description="Disordered" evidence="1">
    <location>
        <begin position="1524"/>
        <end position="1570"/>
    </location>
</feature>
<feature type="compositionally biased region" description="Basic and acidic residues" evidence="1">
    <location>
        <begin position="490"/>
        <end position="514"/>
    </location>
</feature>
<feature type="region of interest" description="Disordered" evidence="1">
    <location>
        <begin position="1254"/>
        <end position="1280"/>
    </location>
</feature>
<proteinExistence type="predicted"/>
<feature type="region of interest" description="Disordered" evidence="1">
    <location>
        <begin position="1324"/>
        <end position="1418"/>
    </location>
</feature>
<feature type="compositionally biased region" description="Low complexity" evidence="1">
    <location>
        <begin position="1534"/>
        <end position="1543"/>
    </location>
</feature>
<feature type="compositionally biased region" description="Acidic residues" evidence="1">
    <location>
        <begin position="1544"/>
        <end position="1558"/>
    </location>
</feature>
<feature type="compositionally biased region" description="Basic residues" evidence="1">
    <location>
        <begin position="1824"/>
        <end position="1833"/>
    </location>
</feature>
<organism evidence="2 3">
    <name type="scientific">Leucocoprinus leucothites</name>
    <dbReference type="NCBI Taxonomy" id="201217"/>
    <lineage>
        <taxon>Eukaryota</taxon>
        <taxon>Fungi</taxon>
        <taxon>Dikarya</taxon>
        <taxon>Basidiomycota</taxon>
        <taxon>Agaricomycotina</taxon>
        <taxon>Agaricomycetes</taxon>
        <taxon>Agaricomycetidae</taxon>
        <taxon>Agaricales</taxon>
        <taxon>Agaricineae</taxon>
        <taxon>Agaricaceae</taxon>
        <taxon>Leucocoprinus</taxon>
    </lineage>
</organism>
<comment type="caution">
    <text evidence="2">The sequence shown here is derived from an EMBL/GenBank/DDBJ whole genome shotgun (WGS) entry which is preliminary data.</text>
</comment>
<name>A0A8H5D7C3_9AGAR</name>
<feature type="compositionally biased region" description="Low complexity" evidence="1">
    <location>
        <begin position="2121"/>
        <end position="2131"/>
    </location>
</feature>
<feature type="compositionally biased region" description="Polar residues" evidence="1">
    <location>
        <begin position="1751"/>
        <end position="1761"/>
    </location>
</feature>
<feature type="compositionally biased region" description="Low complexity" evidence="1">
    <location>
        <begin position="1887"/>
        <end position="1919"/>
    </location>
</feature>
<feature type="region of interest" description="Disordered" evidence="1">
    <location>
        <begin position="1599"/>
        <end position="1705"/>
    </location>
</feature>
<evidence type="ECO:0000313" key="3">
    <source>
        <dbReference type="Proteomes" id="UP000559027"/>
    </source>
</evidence>
<feature type="compositionally biased region" description="Basic residues" evidence="1">
    <location>
        <begin position="1861"/>
        <end position="1874"/>
    </location>
</feature>
<evidence type="ECO:0000313" key="2">
    <source>
        <dbReference type="EMBL" id="KAF5354855.1"/>
    </source>
</evidence>
<feature type="region of interest" description="Disordered" evidence="1">
    <location>
        <begin position="1"/>
        <end position="40"/>
    </location>
</feature>
<feature type="compositionally biased region" description="Basic and acidic residues" evidence="1">
    <location>
        <begin position="385"/>
        <end position="396"/>
    </location>
</feature>
<feature type="compositionally biased region" description="Polar residues" evidence="1">
    <location>
        <begin position="1339"/>
        <end position="1352"/>
    </location>
</feature>
<feature type="compositionally biased region" description="Acidic residues" evidence="1">
    <location>
        <begin position="1624"/>
        <end position="1633"/>
    </location>
</feature>
<gene>
    <name evidence="2" type="ORF">D9756_005448</name>
</gene>
<feature type="compositionally biased region" description="Basic residues" evidence="1">
    <location>
        <begin position="2221"/>
        <end position="2230"/>
    </location>
</feature>
<sequence length="2295" mass="248874">MAHPFNSLTSPSLPPPPHPTPSSKSPFKPKLPRPPIYNPFDKFNQNDFDVWIGKLTGDLEKALGYDEELPAPQDDAAPVGSVVAEPTEIFEDYLEDNSVVEDSFAEVKARRVNKGKARDPREGPGLGPKAGDQDQPIEILSDEEDEGDNSQVLGSDGSEEGGEYEEEYDEEGEEEQEEEEEEAEAGTSARTKEYQSHKGEEYYEEYDEEDGEGDAASREGSAENAIELSSDAESAPRVVSKHRQQEDEDQFLSDEGEDDDVRSSPAQFDEDAELYDVDEQENEDEIQPSDEDTSFPPHSHHNKGQPSTTADTLVDIRDPWERVEKYAEDYYAGGELTIPPRIYKKGLLAAHYLGVKDDDSATGFLSPDVVSNVDLDNEEDEEEKEREMGVDRGGKDQDEDEEGEEEEGNYNDLIDEDESEQAAEEEVNEEDHLFNRLQPSFARRPFGMSYVQGPQFPSFNIKSGPGSNEEPITIDSDDDEEALPPVAQRQSERDHHVVQKENAREKEDGEKVQDGEELVEEEEDFLDELVDEVYTENQREGGNEEEPEETLEADNVDENEVEEIPRLRDSKLVGEGKPSEDAAVPDVGGKADAIEEAKERIQTDEGVRPALSTVAMSQAAEMAQEPTAFTHPFFPNPFQSEPAAAVATADELLLPNRDVPAPVTDLTDQSLLGQQPASGNIVNWTTLDVASFPLAQPQSSDLIDHLNVPLGSMPIPGLTGDVMNTMTANVDAQVFGFTDMASASFGFGPSPDDQQTGLHGAQPVVQVDDTEGSIVGSTEQGKEEADALDIGAKVDELEEDESMAFVPLMTSDLDYLEYGETVEEEEDELRDLTPTLTEAAAVETRLQHAEATDAAEDGGEGSEHESGVQIFVEEPEEDWEGTPPAEITIKIQAATPIPPSPIMPMENNFEETPAPLHLELDTVDNVAEEDLGMEAGAVTAATPSPTPREGTTAEDAIAVDDEGEDEDYRRDPPTIVVEELVTETASPEEHVLEEAADITFTALGMETAYDIEEPLTASEYHTSEGPSSSRAVSLGIASVRSDEVMPSAEFATGDVEEVVSDVEPEQDGRAEGVNNNNPKYFSAPFDDTGELETQSISVETQFEVTELGMETPVVVTDVRNSQSTAPPLPGLNHEMLMQAEEIPANNETVDADADDVHAFTHTQAHTHTDTFPATTDDDDADGYFAQPGSPVMDHHGLMDFTSSPSGGLPTIIQLPGTPQRVLSPRGTPLPGPTPVAIAVDPAVLKALKTNPGLFTPPTSVPTSQESAQGSEQSAATAVNTTNRHTASVIATTPESTGEVATECYSPVTRQPSPDIFPIAEEGPANEVEVEESPAPNGAPSFQTAFPATTVQGKPTLPTLYDDPYPYSLSTPGPQNEVEGSEEESTEQENSISTTTSSTSASSSSGAAAATAKKSEAAAEEEVILNKVADNVEVHSPPSEITIPTEPVVVPPASEGIDEVFEVVEKGLVDVEAEANKLIDEFLVDEPDTDTDADGEADPEFVLEEDEEDEIASASAGEEVVIQEVDQDEVEPRGEGAVAASAEPVVEEVEQPVEEEERKEEESSPQIVEEQRAEEIAEGMVAASPKTDVLVPEEDPFKLMGNDSLVAPGEVEELEIDRSGLNKEGDEESQDEAEVAAAFAVPEREPEAEPETMPLREAAPKEQQQTHQTPTFPQIHLPPVTVSRPPLSAQILRPPSSVSSSGHVGPVPYHLAAAAYMQGLSSPLPLQWADRPSTTNPRPLDTATAPVRSLQPKASQSVTSPTAEHASAVVSTPVSTVTSSDDKLRETASSGGLKPQVEVPPRKVQISVEDPYHADNDSDHEQGHGSHKAQKRKRSQSDVSSPEHPITPVKSALTISTDKGKGKSKSPPIRRKLQARRGMELWRRAQLTASRRSPSVTSTVTSESSLVTQPSPSYVSSASSELRPFLHAHSRRKRGKAPTTMQEQLQKQRLSSLPSASGSRTGILRAEDVLIKAPSVSSTNTSSPVTRSHCRYHKISIPKTENGPRINFLVPGCSLNDEDLINEEEIEDHGEAILPSDTYVVDDIETLDFEAYLHWVMRQLVGPEILRENEVFYLPQPGEEVVRNPHRPEKRKGGRPEKKRSKQAEETTAELTQNMNTGQLPSRGSSAASSTSVLQQILETGDLSDVTETEDEKSSPTKSGGNAGEIGSSEMNRPLTQRDNGSTFSRKRARRLGQDATAYQPTTDSDHQSSTDFSDYNPTRKGPNRSRGQKRSRSEANPADGADSRKAKKSKTRSSQPQVQTNGQQPSTTDNLNRHLIHTGTTHSWPAASWAPSNVP</sequence>
<dbReference type="Proteomes" id="UP000559027">
    <property type="component" value="Unassembled WGS sequence"/>
</dbReference>
<feature type="compositionally biased region" description="Basic and acidic residues" evidence="1">
    <location>
        <begin position="190"/>
        <end position="201"/>
    </location>
</feature>
<feature type="region of interest" description="Disordered" evidence="1">
    <location>
        <begin position="2079"/>
        <end position="2295"/>
    </location>
</feature>
<feature type="compositionally biased region" description="Acidic residues" evidence="1">
    <location>
        <begin position="268"/>
        <end position="293"/>
    </location>
</feature>
<dbReference type="EMBL" id="JAACJO010000008">
    <property type="protein sequence ID" value="KAF5354855.1"/>
    <property type="molecule type" value="Genomic_DNA"/>
</dbReference>
<feature type="compositionally biased region" description="Basic and acidic residues" evidence="1">
    <location>
        <begin position="1809"/>
        <end position="1823"/>
    </location>
</feature>
<feature type="compositionally biased region" description="Low complexity" evidence="1">
    <location>
        <begin position="1768"/>
        <end position="1778"/>
    </location>
</feature>
<feature type="compositionally biased region" description="Polar residues" evidence="1">
    <location>
        <begin position="2108"/>
        <end position="2119"/>
    </location>
</feature>
<feature type="compositionally biased region" description="Basic residues" evidence="1">
    <location>
        <begin position="2087"/>
        <end position="2100"/>
    </location>
</feature>
<keyword evidence="3" id="KW-1185">Reference proteome</keyword>
<feature type="compositionally biased region" description="Polar residues" evidence="1">
    <location>
        <begin position="2168"/>
        <end position="2183"/>
    </location>
</feature>
<feature type="compositionally biased region" description="Low complexity" evidence="1">
    <location>
        <begin position="1693"/>
        <end position="1705"/>
    </location>
</feature>
<feature type="region of interest" description="Disordered" evidence="1">
    <location>
        <begin position="1723"/>
        <end position="1958"/>
    </location>
</feature>
<accession>A0A8H5D7C3</accession>
<feature type="compositionally biased region" description="Low complexity" evidence="1">
    <location>
        <begin position="1262"/>
        <end position="1277"/>
    </location>
</feature>
<feature type="compositionally biased region" description="Low complexity" evidence="1">
    <location>
        <begin position="1"/>
        <end position="11"/>
    </location>
</feature>
<protein>
    <submittedName>
        <fullName evidence="2">Uncharacterized protein</fullName>
    </submittedName>
</protein>
<reference evidence="2 3" key="1">
    <citation type="journal article" date="2020" name="ISME J.">
        <title>Uncovering the hidden diversity of litter-decomposition mechanisms in mushroom-forming fungi.</title>
        <authorList>
            <person name="Floudas D."/>
            <person name="Bentzer J."/>
            <person name="Ahren D."/>
            <person name="Johansson T."/>
            <person name="Persson P."/>
            <person name="Tunlid A."/>
        </authorList>
    </citation>
    <scope>NUCLEOTIDE SEQUENCE [LARGE SCALE GENOMIC DNA]</scope>
    <source>
        <strain evidence="2 3">CBS 146.42</strain>
    </source>
</reference>
<feature type="compositionally biased region" description="Acidic residues" evidence="1">
    <location>
        <begin position="246"/>
        <end position="260"/>
    </location>
</feature>
<feature type="compositionally biased region" description="Low complexity" evidence="1">
    <location>
        <begin position="1662"/>
        <end position="1673"/>
    </location>
</feature>
<feature type="compositionally biased region" description="Acidic residues" evidence="1">
    <location>
        <begin position="397"/>
        <end position="429"/>
    </location>
</feature>
<feature type="region of interest" description="Disordered" evidence="1">
    <location>
        <begin position="358"/>
        <end position="590"/>
    </location>
</feature>
<feature type="compositionally biased region" description="Acidic residues" evidence="1">
    <location>
        <begin position="202"/>
        <end position="213"/>
    </location>
</feature>
<feature type="compositionally biased region" description="Polar residues" evidence="1">
    <location>
        <begin position="1938"/>
        <end position="1958"/>
    </location>
</feature>
<feature type="compositionally biased region" description="Polar residues" evidence="1">
    <location>
        <begin position="2255"/>
        <end position="2270"/>
    </location>
</feature>
<feature type="compositionally biased region" description="Acidic residues" evidence="1">
    <location>
        <begin position="515"/>
        <end position="534"/>
    </location>
</feature>
<evidence type="ECO:0000256" key="1">
    <source>
        <dbReference type="SAM" id="MobiDB-lite"/>
    </source>
</evidence>
<feature type="compositionally biased region" description="Low complexity" evidence="1">
    <location>
        <begin position="1387"/>
        <end position="1411"/>
    </location>
</feature>
<feature type="compositionally biased region" description="Acidic residues" evidence="1">
    <location>
        <begin position="157"/>
        <end position="184"/>
    </location>
</feature>
<feature type="region of interest" description="Disordered" evidence="1">
    <location>
        <begin position="109"/>
        <end position="315"/>
    </location>
</feature>